<dbReference type="Proteomes" id="UP000237983">
    <property type="component" value="Unassembled WGS sequence"/>
</dbReference>
<reference evidence="1 2" key="1">
    <citation type="submission" date="2018-03" db="EMBL/GenBank/DDBJ databases">
        <title>Genomic Encyclopedia of Type Strains, Phase III (KMG-III): the genomes of soil and plant-associated and newly described type strains.</title>
        <authorList>
            <person name="Whitman W."/>
        </authorList>
    </citation>
    <scope>NUCLEOTIDE SEQUENCE [LARGE SCALE GENOMIC DNA]</scope>
    <source>
        <strain evidence="1 2">CGMCC 1.12484</strain>
    </source>
</reference>
<accession>A0A2T0VFK2</accession>
<proteinExistence type="predicted"/>
<sequence length="131" mass="14025">MARQRRDPTALETAIQQARDGVMSEDILMLILAGSTVIVPSGREPLNSVTEVRPVLIPNPTGLRLAVFTHADFVGGIPRSSRYQVDMEVSVLLQLIPADTGITVNPRSMTTSLDMAPGAVQALRELFAGAS</sequence>
<gene>
    <name evidence="1" type="ORF">B0I08_10339</name>
</gene>
<dbReference type="RefSeq" id="WP_106210939.1">
    <property type="nucleotide sequence ID" value="NZ_PVTL01000003.1"/>
</dbReference>
<evidence type="ECO:0008006" key="3">
    <source>
        <dbReference type="Google" id="ProtNLM"/>
    </source>
</evidence>
<name>A0A2T0VFK2_9MICO</name>
<comment type="caution">
    <text evidence="1">The sequence shown here is derived from an EMBL/GenBank/DDBJ whole genome shotgun (WGS) entry which is preliminary data.</text>
</comment>
<dbReference type="AlphaFoldDB" id="A0A2T0VFK2"/>
<dbReference type="OrthoDB" id="4963989at2"/>
<organism evidence="1 2">
    <name type="scientific">Glaciihabitans tibetensis</name>
    <dbReference type="NCBI Taxonomy" id="1266600"/>
    <lineage>
        <taxon>Bacteria</taxon>
        <taxon>Bacillati</taxon>
        <taxon>Actinomycetota</taxon>
        <taxon>Actinomycetes</taxon>
        <taxon>Micrococcales</taxon>
        <taxon>Microbacteriaceae</taxon>
        <taxon>Glaciihabitans</taxon>
    </lineage>
</organism>
<protein>
    <recommendedName>
        <fullName evidence="3">Type III secretion system (T3SS) SseB-like protein</fullName>
    </recommendedName>
</protein>
<keyword evidence="2" id="KW-1185">Reference proteome</keyword>
<dbReference type="EMBL" id="PVTL01000003">
    <property type="protein sequence ID" value="PRY68834.1"/>
    <property type="molecule type" value="Genomic_DNA"/>
</dbReference>
<evidence type="ECO:0000313" key="1">
    <source>
        <dbReference type="EMBL" id="PRY68834.1"/>
    </source>
</evidence>
<evidence type="ECO:0000313" key="2">
    <source>
        <dbReference type="Proteomes" id="UP000237983"/>
    </source>
</evidence>